<gene>
    <name evidence="6" type="ORF">EXIGLDRAFT_766786</name>
</gene>
<dbReference type="EMBL" id="KV425967">
    <property type="protein sequence ID" value="KZV94757.1"/>
    <property type="molecule type" value="Genomic_DNA"/>
</dbReference>
<protein>
    <recommendedName>
        <fullName evidence="5">MYND-type domain-containing protein</fullName>
    </recommendedName>
</protein>
<keyword evidence="2 4" id="KW-0863">Zinc-finger</keyword>
<evidence type="ECO:0000259" key="5">
    <source>
        <dbReference type="PROSITE" id="PS50865"/>
    </source>
</evidence>
<dbReference type="SUPFAM" id="SSF144232">
    <property type="entry name" value="HIT/MYND zinc finger-like"/>
    <property type="match status" value="1"/>
</dbReference>
<dbReference type="AlphaFoldDB" id="A0A165JF62"/>
<dbReference type="GO" id="GO:0008270">
    <property type="term" value="F:zinc ion binding"/>
    <property type="evidence" value="ECO:0007669"/>
    <property type="project" value="UniProtKB-KW"/>
</dbReference>
<sequence>MEIVIHGPPPRGSPSDFLAAPSPLDLCFCTMPGDLSRLERDACTFAAQFRAFTATAPSLCHHCFYVFAGGLNTSAHGYLSTKCPDFLDAVLGFVVSDFCASDWERRKAMSTELLVFQTLSCPTCSPLGIRELMHADLMMRSNEIPFDTLFDLCCRLLTRCLVPTVQRHTPTSPSKIPKKPFRSGSWPSRFEQLFPRGAEQTVGHLVQLACVIQSGPIALLAAMLQRCRQPVFEEIMHPRHNCLLLRRVIAALGEVAELASAALSAHNQSTGSPNASRTPTSDRAVLKAIAKYDDLAVLLRAISSGVDCEVHDLDRFAFCYEARLYHAVVSVLEKLYDPFAWDSNLPNVAIFLYSSLDAADRHDPPMFIRRAVFEGSKRMEDPYIRVACNLPIVLQRRACFGPRCGKHVHESTSGKAFAKCARCRAIQYCSKECQRNDWTLKSGQPHKIICDILSEVLTIVPAESLAKRPPNDIAQAWRDADLPVERAQRLNLWILGHDSGTLPTAYTELLNHSIGTTTEPQSFKDCKTKDEMMRFIERVSECRFPPGSRIVLIPVRDRRGEAGGEEFEPSVTLLSTEEESASYEEIHLGNDEHYRGPYLFKVIPPGNAIK</sequence>
<proteinExistence type="predicted"/>
<dbReference type="InParanoid" id="A0A165JF62"/>
<evidence type="ECO:0000256" key="3">
    <source>
        <dbReference type="ARBA" id="ARBA00022833"/>
    </source>
</evidence>
<keyword evidence="3" id="KW-0862">Zinc</keyword>
<accession>A0A165JF62</accession>
<keyword evidence="7" id="KW-1185">Reference proteome</keyword>
<evidence type="ECO:0000256" key="2">
    <source>
        <dbReference type="ARBA" id="ARBA00022771"/>
    </source>
</evidence>
<name>A0A165JF62_EXIGL</name>
<dbReference type="Pfam" id="PF01753">
    <property type="entry name" value="zf-MYND"/>
    <property type="match status" value="1"/>
</dbReference>
<feature type="domain" description="MYND-type" evidence="5">
    <location>
        <begin position="401"/>
        <end position="450"/>
    </location>
</feature>
<evidence type="ECO:0000313" key="6">
    <source>
        <dbReference type="EMBL" id="KZV94757.1"/>
    </source>
</evidence>
<evidence type="ECO:0000256" key="1">
    <source>
        <dbReference type="ARBA" id="ARBA00022723"/>
    </source>
</evidence>
<dbReference type="OrthoDB" id="3056838at2759"/>
<dbReference type="PROSITE" id="PS50865">
    <property type="entry name" value="ZF_MYND_2"/>
    <property type="match status" value="1"/>
</dbReference>
<organism evidence="6 7">
    <name type="scientific">Exidia glandulosa HHB12029</name>
    <dbReference type="NCBI Taxonomy" id="1314781"/>
    <lineage>
        <taxon>Eukaryota</taxon>
        <taxon>Fungi</taxon>
        <taxon>Dikarya</taxon>
        <taxon>Basidiomycota</taxon>
        <taxon>Agaricomycotina</taxon>
        <taxon>Agaricomycetes</taxon>
        <taxon>Auriculariales</taxon>
        <taxon>Exidiaceae</taxon>
        <taxon>Exidia</taxon>
    </lineage>
</organism>
<evidence type="ECO:0000313" key="7">
    <source>
        <dbReference type="Proteomes" id="UP000077266"/>
    </source>
</evidence>
<dbReference type="InterPro" id="IPR002893">
    <property type="entry name" value="Znf_MYND"/>
</dbReference>
<reference evidence="6 7" key="1">
    <citation type="journal article" date="2016" name="Mol. Biol. Evol.">
        <title>Comparative Genomics of Early-Diverging Mushroom-Forming Fungi Provides Insights into the Origins of Lignocellulose Decay Capabilities.</title>
        <authorList>
            <person name="Nagy L.G."/>
            <person name="Riley R."/>
            <person name="Tritt A."/>
            <person name="Adam C."/>
            <person name="Daum C."/>
            <person name="Floudas D."/>
            <person name="Sun H."/>
            <person name="Yadav J.S."/>
            <person name="Pangilinan J."/>
            <person name="Larsson K.H."/>
            <person name="Matsuura K."/>
            <person name="Barry K."/>
            <person name="Labutti K."/>
            <person name="Kuo R."/>
            <person name="Ohm R.A."/>
            <person name="Bhattacharya S.S."/>
            <person name="Shirouzu T."/>
            <person name="Yoshinaga Y."/>
            <person name="Martin F.M."/>
            <person name="Grigoriev I.V."/>
            <person name="Hibbett D.S."/>
        </authorList>
    </citation>
    <scope>NUCLEOTIDE SEQUENCE [LARGE SCALE GENOMIC DNA]</scope>
    <source>
        <strain evidence="6 7">HHB12029</strain>
    </source>
</reference>
<keyword evidence="1" id="KW-0479">Metal-binding</keyword>
<dbReference type="Proteomes" id="UP000077266">
    <property type="component" value="Unassembled WGS sequence"/>
</dbReference>
<dbReference type="Gene3D" id="6.10.140.2220">
    <property type="match status" value="1"/>
</dbReference>
<evidence type="ECO:0000256" key="4">
    <source>
        <dbReference type="PROSITE-ProRule" id="PRU00134"/>
    </source>
</evidence>